<name>A0AAD7FMD7_9AGAR</name>
<gene>
    <name evidence="1" type="ORF">FB45DRAFT_918719</name>
</gene>
<accession>A0AAD7FMD7</accession>
<organism evidence="1 2">
    <name type="scientific">Roridomyces roridus</name>
    <dbReference type="NCBI Taxonomy" id="1738132"/>
    <lineage>
        <taxon>Eukaryota</taxon>
        <taxon>Fungi</taxon>
        <taxon>Dikarya</taxon>
        <taxon>Basidiomycota</taxon>
        <taxon>Agaricomycotina</taxon>
        <taxon>Agaricomycetes</taxon>
        <taxon>Agaricomycetidae</taxon>
        <taxon>Agaricales</taxon>
        <taxon>Marasmiineae</taxon>
        <taxon>Mycenaceae</taxon>
        <taxon>Roridomyces</taxon>
    </lineage>
</organism>
<keyword evidence="2" id="KW-1185">Reference proteome</keyword>
<dbReference type="AlphaFoldDB" id="A0AAD7FMD7"/>
<comment type="caution">
    <text evidence="1">The sequence shown here is derived from an EMBL/GenBank/DDBJ whole genome shotgun (WGS) entry which is preliminary data.</text>
</comment>
<reference evidence="1" key="1">
    <citation type="submission" date="2023-03" db="EMBL/GenBank/DDBJ databases">
        <title>Massive genome expansion in bonnet fungi (Mycena s.s.) driven by repeated elements and novel gene families across ecological guilds.</title>
        <authorList>
            <consortium name="Lawrence Berkeley National Laboratory"/>
            <person name="Harder C.B."/>
            <person name="Miyauchi S."/>
            <person name="Viragh M."/>
            <person name="Kuo A."/>
            <person name="Thoen E."/>
            <person name="Andreopoulos B."/>
            <person name="Lu D."/>
            <person name="Skrede I."/>
            <person name="Drula E."/>
            <person name="Henrissat B."/>
            <person name="Morin E."/>
            <person name="Kohler A."/>
            <person name="Barry K."/>
            <person name="LaButti K."/>
            <person name="Morin E."/>
            <person name="Salamov A."/>
            <person name="Lipzen A."/>
            <person name="Mereny Z."/>
            <person name="Hegedus B."/>
            <person name="Baldrian P."/>
            <person name="Stursova M."/>
            <person name="Weitz H."/>
            <person name="Taylor A."/>
            <person name="Grigoriev I.V."/>
            <person name="Nagy L.G."/>
            <person name="Martin F."/>
            <person name="Kauserud H."/>
        </authorList>
    </citation>
    <scope>NUCLEOTIDE SEQUENCE</scope>
    <source>
        <strain evidence="1">9284</strain>
    </source>
</reference>
<proteinExistence type="predicted"/>
<sequence length="81" mass="8999">MLQGAFRSQKLFCKLLRMARNARKTLASLDGLLFGMFKTLTIPNMIMSDRSACCGFVVVGYAVFGLTGHVSCPRGTHQRDR</sequence>
<dbReference type="Proteomes" id="UP001221142">
    <property type="component" value="Unassembled WGS sequence"/>
</dbReference>
<protein>
    <submittedName>
        <fullName evidence="1">Uncharacterized protein</fullName>
    </submittedName>
</protein>
<evidence type="ECO:0000313" key="1">
    <source>
        <dbReference type="EMBL" id="KAJ7628599.1"/>
    </source>
</evidence>
<dbReference type="EMBL" id="JARKIF010000010">
    <property type="protein sequence ID" value="KAJ7628599.1"/>
    <property type="molecule type" value="Genomic_DNA"/>
</dbReference>
<evidence type="ECO:0000313" key="2">
    <source>
        <dbReference type="Proteomes" id="UP001221142"/>
    </source>
</evidence>